<dbReference type="EMBL" id="JBEHCU010000720">
    <property type="protein sequence ID" value="KAL1404188.1"/>
    <property type="molecule type" value="Genomic_DNA"/>
</dbReference>
<dbReference type="Proteomes" id="UP001562425">
    <property type="component" value="Unassembled WGS sequence"/>
</dbReference>
<organism evidence="1 2">
    <name type="scientific">Culex pipiens pipiens</name>
    <name type="common">Northern house mosquito</name>
    <dbReference type="NCBI Taxonomy" id="38569"/>
    <lineage>
        <taxon>Eukaryota</taxon>
        <taxon>Metazoa</taxon>
        <taxon>Ecdysozoa</taxon>
        <taxon>Arthropoda</taxon>
        <taxon>Hexapoda</taxon>
        <taxon>Insecta</taxon>
        <taxon>Pterygota</taxon>
        <taxon>Neoptera</taxon>
        <taxon>Endopterygota</taxon>
        <taxon>Diptera</taxon>
        <taxon>Nematocera</taxon>
        <taxon>Culicoidea</taxon>
        <taxon>Culicidae</taxon>
        <taxon>Culicinae</taxon>
        <taxon>Culicini</taxon>
        <taxon>Culex</taxon>
        <taxon>Culex</taxon>
    </lineage>
</organism>
<evidence type="ECO:0000313" key="2">
    <source>
        <dbReference type="Proteomes" id="UP001562425"/>
    </source>
</evidence>
<comment type="caution">
    <text evidence="1">The sequence shown here is derived from an EMBL/GenBank/DDBJ whole genome shotgun (WGS) entry which is preliminary data.</text>
</comment>
<name>A0ABD1DXJ7_CULPP</name>
<reference evidence="1 2" key="1">
    <citation type="submission" date="2024-05" db="EMBL/GenBank/DDBJ databases">
        <title>Culex pipiens pipiens assembly and annotation.</title>
        <authorList>
            <person name="Alout H."/>
            <person name="Durand T."/>
        </authorList>
    </citation>
    <scope>NUCLEOTIDE SEQUENCE [LARGE SCALE GENOMIC DNA]</scope>
    <source>
        <strain evidence="1">HA-2024</strain>
        <tissue evidence="1">Whole body</tissue>
    </source>
</reference>
<dbReference type="AlphaFoldDB" id="A0ABD1DXJ7"/>
<gene>
    <name evidence="1" type="ORF">pipiens_019015</name>
</gene>
<accession>A0ABD1DXJ7</accession>
<sequence>MRESNQDYDILQLVAKELIQNDAGFSHFVRNPNNKLASRQNDCLKALINALSPATRLNRGRSVEMMDNTVPMLFGFTMLDSSKMPVVPSFVQIESHGGEGIVPNLDDTFQIVLKKMLKKDPTTRTKAL</sequence>
<protein>
    <submittedName>
        <fullName evidence="1">Uncharacterized protein</fullName>
    </submittedName>
</protein>
<evidence type="ECO:0000313" key="1">
    <source>
        <dbReference type="EMBL" id="KAL1404188.1"/>
    </source>
</evidence>
<keyword evidence="2" id="KW-1185">Reference proteome</keyword>
<proteinExistence type="predicted"/>